<accession>A0A1A9RT88</accession>
<comment type="caution">
    <text evidence="2">The sequence shown here is derived from an EMBL/GenBank/DDBJ whole genome shotgun (WGS) entry which is preliminary data.</text>
</comment>
<evidence type="ECO:0000313" key="2">
    <source>
        <dbReference type="EMBL" id="OAM24627.1"/>
    </source>
</evidence>
<dbReference type="PROSITE" id="PS51257">
    <property type="entry name" value="PROKAR_LIPOPROTEIN"/>
    <property type="match status" value="1"/>
</dbReference>
<organism evidence="2 3">
    <name type="scientific">Eikenella corrodens</name>
    <dbReference type="NCBI Taxonomy" id="539"/>
    <lineage>
        <taxon>Bacteria</taxon>
        <taxon>Pseudomonadati</taxon>
        <taxon>Pseudomonadota</taxon>
        <taxon>Betaproteobacteria</taxon>
        <taxon>Neisseriales</taxon>
        <taxon>Neisseriaceae</taxon>
        <taxon>Eikenella</taxon>
    </lineage>
</organism>
<evidence type="ECO:0000313" key="3">
    <source>
        <dbReference type="Proteomes" id="UP000078103"/>
    </source>
</evidence>
<sequence length="206" mass="23722">MKPILLAPTLLLLTACILNPQTYPVLSPADAAYDAANRSVRTGDERSRMISFCTDYNANRGMPADLAAKRCACTYDIARPQFTDAQWRRPSTNPNSRYMRRMDAAVRQCKRLYPTADARPNPPHISLSQYRRAFIDLCARQPIGRQLSRNQSVRLCTCTYDNLRSRYSTREWQQFIDSGRNPQHDPVFKRRMGEATAACMRRYNAY</sequence>
<reference evidence="3" key="1">
    <citation type="submission" date="2016-05" db="EMBL/GenBank/DDBJ databases">
        <title>Draft genome of Corynebacterium afermentans subsp. afermentans LCDC 88199T.</title>
        <authorList>
            <person name="Bernier A.-M."/>
            <person name="Bernard K."/>
        </authorList>
    </citation>
    <scope>NUCLEOTIDE SEQUENCE [LARGE SCALE GENOMIC DNA]</scope>
    <source>
        <strain evidence="3">NML120819</strain>
    </source>
</reference>
<keyword evidence="1" id="KW-0732">Signal</keyword>
<feature type="chain" id="PRO_5008396105" description="Lipoprotein" evidence="1">
    <location>
        <begin position="21"/>
        <end position="206"/>
    </location>
</feature>
<feature type="signal peptide" evidence="1">
    <location>
        <begin position="1"/>
        <end position="20"/>
    </location>
</feature>
<proteinExistence type="predicted"/>
<gene>
    <name evidence="2" type="ORF">A7P89_01740</name>
</gene>
<dbReference type="EMBL" id="LXSH01000008">
    <property type="protein sequence ID" value="OAM24627.1"/>
    <property type="molecule type" value="Genomic_DNA"/>
</dbReference>
<name>A0A1A9RT88_EIKCO</name>
<dbReference type="RefSeq" id="WP_064105127.1">
    <property type="nucleotide sequence ID" value="NZ_CAUTFU010000056.1"/>
</dbReference>
<evidence type="ECO:0008006" key="4">
    <source>
        <dbReference type="Google" id="ProtNLM"/>
    </source>
</evidence>
<dbReference type="Proteomes" id="UP000078103">
    <property type="component" value="Unassembled WGS sequence"/>
</dbReference>
<evidence type="ECO:0000256" key="1">
    <source>
        <dbReference type="SAM" id="SignalP"/>
    </source>
</evidence>
<protein>
    <recommendedName>
        <fullName evidence="4">Lipoprotein</fullName>
    </recommendedName>
</protein>
<dbReference type="AlphaFoldDB" id="A0A1A9RT88"/>